<dbReference type="Proteomes" id="UP000589085">
    <property type="component" value="Unassembled WGS sequence"/>
</dbReference>
<dbReference type="PANTHER" id="PTHR48083:SF5">
    <property type="entry name" value="NRGC PROTEIN"/>
    <property type="match status" value="1"/>
</dbReference>
<dbReference type="Gene3D" id="1.10.540.10">
    <property type="entry name" value="Acyl-CoA dehydrogenase/oxidase, N-terminal domain"/>
    <property type="match status" value="1"/>
</dbReference>
<dbReference type="Gene3D" id="2.40.110.10">
    <property type="entry name" value="Butyryl-CoA Dehydrogenase, subunit A, domain 2"/>
    <property type="match status" value="1"/>
</dbReference>
<sequence length="385" mass="40518">MLTSVEQAGSRFADGPEFDALLRQISDRALSFRKARRLAPDIVAGFRTIGIYRAFVARRFGGLEIPPDRFLEAIETIARADGSAGWVASFGVSALYLAALPVQTLETIYRDGPDVVFAGAIFPPRPAGVEGDDLIVSGSWPYASGCTGADLLGVGVSLPDGPAGGGLPRTAVFPASQARIDETWNTMGMAGTGSHDIVVEAIRVPMDWTFIRGGPSSLDGAIYRYPSLALAAQVLTVVGLGCARRALTEVTEMARGRTSITGAPVMADRPYVQFAVAEAEATLSAARSFFYDATRAAMAAVEAGPADEACAGRVRLACIHAAQASYEVARRCFELGGIAAVDADHILARCMQDSAVVAQHAFMARGNYEVAGRLILGRGGRPGYP</sequence>
<keyword evidence="3" id="KW-0503">Monooxygenase</keyword>
<dbReference type="InterPro" id="IPR046373">
    <property type="entry name" value="Acyl-CoA_Oxase/DH_mid-dom_sf"/>
</dbReference>
<dbReference type="GO" id="GO:0005737">
    <property type="term" value="C:cytoplasm"/>
    <property type="evidence" value="ECO:0007669"/>
    <property type="project" value="TreeGrafter"/>
</dbReference>
<organism evidence="3 4">
    <name type="scientific">Gluconacetobacter sacchari</name>
    <dbReference type="NCBI Taxonomy" id="92759"/>
    <lineage>
        <taxon>Bacteria</taxon>
        <taxon>Pseudomonadati</taxon>
        <taxon>Pseudomonadota</taxon>
        <taxon>Alphaproteobacteria</taxon>
        <taxon>Acetobacterales</taxon>
        <taxon>Acetobacteraceae</taxon>
        <taxon>Gluconacetobacter</taxon>
    </lineage>
</organism>
<name>A0A7W4ID15_9PROT</name>
<dbReference type="RefSeq" id="WP_182997386.1">
    <property type="nucleotide sequence ID" value="NZ_JABEQJ010000011.1"/>
</dbReference>
<dbReference type="InterPro" id="IPR009100">
    <property type="entry name" value="AcylCoA_DH/oxidase_NM_dom_sf"/>
</dbReference>
<evidence type="ECO:0000256" key="1">
    <source>
        <dbReference type="ARBA" id="ARBA00023002"/>
    </source>
</evidence>
<feature type="domain" description="Acyl-CoA dehydrogenase C-terminal" evidence="2">
    <location>
        <begin position="236"/>
        <end position="363"/>
    </location>
</feature>
<dbReference type="GO" id="GO:0050660">
    <property type="term" value="F:flavin adenine dinucleotide binding"/>
    <property type="evidence" value="ECO:0007669"/>
    <property type="project" value="InterPro"/>
</dbReference>
<proteinExistence type="predicted"/>
<gene>
    <name evidence="3" type="ORF">HLH48_10100</name>
</gene>
<dbReference type="EMBL" id="JABEQJ010000011">
    <property type="protein sequence ID" value="MBB2160522.1"/>
    <property type="molecule type" value="Genomic_DNA"/>
</dbReference>
<dbReference type="PANTHER" id="PTHR48083">
    <property type="entry name" value="MEDIUM-CHAIN SPECIFIC ACYL-COA DEHYDROGENASE, MITOCHONDRIAL-RELATED"/>
    <property type="match status" value="1"/>
</dbReference>
<dbReference type="Gene3D" id="1.20.140.10">
    <property type="entry name" value="Butyryl-CoA Dehydrogenase, subunit A, domain 3"/>
    <property type="match status" value="1"/>
</dbReference>
<evidence type="ECO:0000313" key="4">
    <source>
        <dbReference type="Proteomes" id="UP000589085"/>
    </source>
</evidence>
<dbReference type="PIRSF" id="PIRSF016578">
    <property type="entry name" value="HsaA"/>
    <property type="match status" value="1"/>
</dbReference>
<dbReference type="SUPFAM" id="SSF47203">
    <property type="entry name" value="Acyl-CoA dehydrogenase C-terminal domain-like"/>
    <property type="match status" value="1"/>
</dbReference>
<accession>A0A7W4ID15</accession>
<dbReference type="SUPFAM" id="SSF56645">
    <property type="entry name" value="Acyl-CoA dehydrogenase NM domain-like"/>
    <property type="match status" value="1"/>
</dbReference>
<dbReference type="InterPro" id="IPR036250">
    <property type="entry name" value="AcylCo_DH-like_C"/>
</dbReference>
<dbReference type="InterPro" id="IPR050741">
    <property type="entry name" value="Acyl-CoA_dehydrogenase"/>
</dbReference>
<evidence type="ECO:0000313" key="3">
    <source>
        <dbReference type="EMBL" id="MBB2160522.1"/>
    </source>
</evidence>
<dbReference type="Pfam" id="PF08028">
    <property type="entry name" value="Acyl-CoA_dh_2"/>
    <property type="match status" value="1"/>
</dbReference>
<dbReference type="GO" id="GO:0003995">
    <property type="term" value="F:acyl-CoA dehydrogenase activity"/>
    <property type="evidence" value="ECO:0007669"/>
    <property type="project" value="TreeGrafter"/>
</dbReference>
<reference evidence="3 4" key="1">
    <citation type="submission" date="2020-04" db="EMBL/GenBank/DDBJ databases">
        <title>Description of novel Gluconacetobacter.</title>
        <authorList>
            <person name="Sombolestani A."/>
        </authorList>
    </citation>
    <scope>NUCLEOTIDE SEQUENCE [LARGE SCALE GENOMIC DNA]</scope>
    <source>
        <strain evidence="3 4">LMG 19747</strain>
    </source>
</reference>
<dbReference type="InterPro" id="IPR037069">
    <property type="entry name" value="AcylCoA_DH/ox_N_sf"/>
</dbReference>
<dbReference type="AlphaFoldDB" id="A0A7W4ID15"/>
<protein>
    <submittedName>
        <fullName evidence="3">Flavin-dependent monooxygenase</fullName>
    </submittedName>
</protein>
<dbReference type="GO" id="GO:0004497">
    <property type="term" value="F:monooxygenase activity"/>
    <property type="evidence" value="ECO:0007669"/>
    <property type="project" value="UniProtKB-KW"/>
</dbReference>
<dbReference type="InterPro" id="IPR013107">
    <property type="entry name" value="Acyl-CoA_DH_C"/>
</dbReference>
<keyword evidence="1" id="KW-0560">Oxidoreductase</keyword>
<dbReference type="GO" id="GO:0033539">
    <property type="term" value="P:fatty acid beta-oxidation using acyl-CoA dehydrogenase"/>
    <property type="evidence" value="ECO:0007669"/>
    <property type="project" value="TreeGrafter"/>
</dbReference>
<evidence type="ECO:0000259" key="2">
    <source>
        <dbReference type="Pfam" id="PF08028"/>
    </source>
</evidence>
<comment type="caution">
    <text evidence="3">The sequence shown here is derived from an EMBL/GenBank/DDBJ whole genome shotgun (WGS) entry which is preliminary data.</text>
</comment>